<dbReference type="PANTHER" id="PTHR32089:SF112">
    <property type="entry name" value="LYSOZYME-LIKE PROTEIN-RELATED"/>
    <property type="match status" value="1"/>
</dbReference>
<evidence type="ECO:0000259" key="8">
    <source>
        <dbReference type="PROSITE" id="PS50885"/>
    </source>
</evidence>
<proteinExistence type="inferred from homology"/>
<dbReference type="PROSITE" id="PS50885">
    <property type="entry name" value="HAMP"/>
    <property type="match status" value="1"/>
</dbReference>
<dbReference type="InterPro" id="IPR004089">
    <property type="entry name" value="MCPsignal_dom"/>
</dbReference>
<organism evidence="9 10">
    <name type="scientific">Paractinoplanes toevensis</name>
    <dbReference type="NCBI Taxonomy" id="571911"/>
    <lineage>
        <taxon>Bacteria</taxon>
        <taxon>Bacillati</taxon>
        <taxon>Actinomycetota</taxon>
        <taxon>Actinomycetes</taxon>
        <taxon>Micromonosporales</taxon>
        <taxon>Micromonosporaceae</taxon>
        <taxon>Paractinoplanes</taxon>
    </lineage>
</organism>
<dbReference type="GO" id="GO:0004888">
    <property type="term" value="F:transmembrane signaling receptor activity"/>
    <property type="evidence" value="ECO:0007669"/>
    <property type="project" value="InterPro"/>
</dbReference>
<dbReference type="SUPFAM" id="SSF58104">
    <property type="entry name" value="Methyl-accepting chemotaxis protein (MCP) signaling domain"/>
    <property type="match status" value="1"/>
</dbReference>
<evidence type="ECO:0000256" key="4">
    <source>
        <dbReference type="ARBA" id="ARBA00029447"/>
    </source>
</evidence>
<dbReference type="Gene3D" id="1.10.287.950">
    <property type="entry name" value="Methyl-accepting chemotaxis protein"/>
    <property type="match status" value="1"/>
</dbReference>
<evidence type="ECO:0000313" key="10">
    <source>
        <dbReference type="Proteomes" id="UP000677082"/>
    </source>
</evidence>
<keyword evidence="2 6" id="KW-1133">Transmembrane helix</keyword>
<sequence>MVVTVLNRVRLGLRLAAAFAAVVVLLLVVMGAALVTASRQGAAADRMAETQRFARLAEEAKFSAADFNGWQTAYAFDALRGVSDAAKDTGSSRAAFVSSMGTFQDTVAVAISAAPTSSARQGLQEITALADDFLTVDAQIAQLYTRGDAASIRAADALVIGREIELFQQIGERLDRVVTVAVADFDAARREAASAKQAGATLIWVAGTAAALIAVVLAVVVTRSVTRPVDQVRRRLVLLADGDLATPVTVTGRDEIADMAVALRRSLGALGAAMRTIDGSATALAAATEEMSATSTQIAASAEESAVQAQAVASATEQVSRSVQAASAGSEQMGASIREIAHSTSEATAVVTSAVQATEAAHGTIEALGRSSREIGEVVAAITMIAGQTNLLALNATIEAARAGESGKGFAVVAGEVKDLAQETARATEDITRRVEAIQSGAASAVAAIGEIATVIARVNDYQTTIASAVEEQTATTAEMNRSVSDTSMSAEQIATNVATVAEAAQHTTEGVTQAQQATAELARMSSDLRTLVSQFRYAA</sequence>
<evidence type="ECO:0000256" key="1">
    <source>
        <dbReference type="ARBA" id="ARBA00022692"/>
    </source>
</evidence>
<dbReference type="PANTHER" id="PTHR32089">
    <property type="entry name" value="METHYL-ACCEPTING CHEMOTAXIS PROTEIN MCPB"/>
    <property type="match status" value="1"/>
</dbReference>
<evidence type="ECO:0000313" key="9">
    <source>
        <dbReference type="EMBL" id="GIM91604.1"/>
    </source>
</evidence>
<dbReference type="PRINTS" id="PR00260">
    <property type="entry name" value="CHEMTRNSDUCR"/>
</dbReference>
<feature type="transmembrane region" description="Helical" evidence="6">
    <location>
        <begin position="15"/>
        <end position="37"/>
    </location>
</feature>
<feature type="domain" description="HAMP" evidence="8">
    <location>
        <begin position="223"/>
        <end position="275"/>
    </location>
</feature>
<evidence type="ECO:0000256" key="6">
    <source>
        <dbReference type="SAM" id="Phobius"/>
    </source>
</evidence>
<evidence type="ECO:0000259" key="7">
    <source>
        <dbReference type="PROSITE" id="PS50111"/>
    </source>
</evidence>
<accession>A0A919TCC9</accession>
<keyword evidence="3 5" id="KW-0807">Transducer</keyword>
<dbReference type="GO" id="GO:0006935">
    <property type="term" value="P:chemotaxis"/>
    <property type="evidence" value="ECO:0007669"/>
    <property type="project" value="InterPro"/>
</dbReference>
<evidence type="ECO:0000256" key="5">
    <source>
        <dbReference type="PROSITE-ProRule" id="PRU00284"/>
    </source>
</evidence>
<evidence type="ECO:0000256" key="2">
    <source>
        <dbReference type="ARBA" id="ARBA00022989"/>
    </source>
</evidence>
<dbReference type="SMART" id="SM00283">
    <property type="entry name" value="MA"/>
    <property type="match status" value="1"/>
</dbReference>
<evidence type="ECO:0008006" key="11">
    <source>
        <dbReference type="Google" id="ProtNLM"/>
    </source>
</evidence>
<name>A0A919TCC9_9ACTN</name>
<keyword evidence="10" id="KW-1185">Reference proteome</keyword>
<dbReference type="Pfam" id="PF00672">
    <property type="entry name" value="HAMP"/>
    <property type="match status" value="1"/>
</dbReference>
<dbReference type="EMBL" id="BOQN01000049">
    <property type="protein sequence ID" value="GIM91604.1"/>
    <property type="molecule type" value="Genomic_DNA"/>
</dbReference>
<feature type="domain" description="Methyl-accepting transducer" evidence="7">
    <location>
        <begin position="280"/>
        <end position="509"/>
    </location>
</feature>
<comment type="similarity">
    <text evidence="4">Belongs to the methyl-accepting chemotaxis (MCP) protein family.</text>
</comment>
<dbReference type="GO" id="GO:0016020">
    <property type="term" value="C:membrane"/>
    <property type="evidence" value="ECO:0007669"/>
    <property type="project" value="InterPro"/>
</dbReference>
<dbReference type="CDD" id="cd06225">
    <property type="entry name" value="HAMP"/>
    <property type="match status" value="1"/>
</dbReference>
<reference evidence="9 10" key="1">
    <citation type="submission" date="2021-03" db="EMBL/GenBank/DDBJ databases">
        <title>Whole genome shotgun sequence of Actinoplanes toevensis NBRC 105298.</title>
        <authorList>
            <person name="Komaki H."/>
            <person name="Tamura T."/>
        </authorList>
    </citation>
    <scope>NUCLEOTIDE SEQUENCE [LARGE SCALE GENOMIC DNA]</scope>
    <source>
        <strain evidence="9 10">NBRC 105298</strain>
    </source>
</reference>
<dbReference type="Proteomes" id="UP000677082">
    <property type="component" value="Unassembled WGS sequence"/>
</dbReference>
<evidence type="ECO:0000256" key="3">
    <source>
        <dbReference type="ARBA" id="ARBA00023224"/>
    </source>
</evidence>
<dbReference type="GO" id="GO:0007165">
    <property type="term" value="P:signal transduction"/>
    <property type="evidence" value="ECO:0007669"/>
    <property type="project" value="UniProtKB-KW"/>
</dbReference>
<keyword evidence="1 6" id="KW-0812">Transmembrane</keyword>
<dbReference type="SMART" id="SM00304">
    <property type="entry name" value="HAMP"/>
    <property type="match status" value="1"/>
</dbReference>
<dbReference type="AlphaFoldDB" id="A0A919TCC9"/>
<comment type="caution">
    <text evidence="9">The sequence shown here is derived from an EMBL/GenBank/DDBJ whole genome shotgun (WGS) entry which is preliminary data.</text>
</comment>
<dbReference type="InterPro" id="IPR003660">
    <property type="entry name" value="HAMP_dom"/>
</dbReference>
<dbReference type="PROSITE" id="PS50111">
    <property type="entry name" value="CHEMOTAXIS_TRANSDUC_2"/>
    <property type="match status" value="1"/>
</dbReference>
<gene>
    <name evidence="9" type="ORF">Ato02nite_033970</name>
</gene>
<dbReference type="InterPro" id="IPR004090">
    <property type="entry name" value="Chemotax_Me-accpt_rcpt"/>
</dbReference>
<protein>
    <recommendedName>
        <fullName evidence="11">Methyl-accepting chemotaxis protein</fullName>
    </recommendedName>
</protein>
<dbReference type="Pfam" id="PF00015">
    <property type="entry name" value="MCPsignal"/>
    <property type="match status" value="1"/>
</dbReference>
<feature type="transmembrane region" description="Helical" evidence="6">
    <location>
        <begin position="199"/>
        <end position="221"/>
    </location>
</feature>
<keyword evidence="6" id="KW-0472">Membrane</keyword>